<dbReference type="InterPro" id="IPR043502">
    <property type="entry name" value="DNA/RNA_pol_sf"/>
</dbReference>
<protein>
    <submittedName>
        <fullName evidence="2">Retrovirus-related Pol polyprotein from transposon TNT 1-94</fullName>
    </submittedName>
</protein>
<dbReference type="PANTHER" id="PTHR11439">
    <property type="entry name" value="GAG-POL-RELATED RETROTRANSPOSON"/>
    <property type="match status" value="1"/>
</dbReference>
<accession>A0A699GJ42</accession>
<gene>
    <name evidence="2" type="ORF">Tci_001671</name>
</gene>
<organism evidence="2">
    <name type="scientific">Tanacetum cinerariifolium</name>
    <name type="common">Dalmatian daisy</name>
    <name type="synonym">Chrysanthemum cinerariifolium</name>
    <dbReference type="NCBI Taxonomy" id="118510"/>
    <lineage>
        <taxon>Eukaryota</taxon>
        <taxon>Viridiplantae</taxon>
        <taxon>Streptophyta</taxon>
        <taxon>Embryophyta</taxon>
        <taxon>Tracheophyta</taxon>
        <taxon>Spermatophyta</taxon>
        <taxon>Magnoliopsida</taxon>
        <taxon>eudicotyledons</taxon>
        <taxon>Gunneridae</taxon>
        <taxon>Pentapetalae</taxon>
        <taxon>asterids</taxon>
        <taxon>campanulids</taxon>
        <taxon>Asterales</taxon>
        <taxon>Asteraceae</taxon>
        <taxon>Asteroideae</taxon>
        <taxon>Anthemideae</taxon>
        <taxon>Anthemidinae</taxon>
        <taxon>Tanacetum</taxon>
    </lineage>
</organism>
<reference evidence="2" key="1">
    <citation type="journal article" date="2019" name="Sci. Rep.">
        <title>Draft genome of Tanacetum cinerariifolium, the natural source of mosquito coil.</title>
        <authorList>
            <person name="Yamashiro T."/>
            <person name="Shiraishi A."/>
            <person name="Satake H."/>
            <person name="Nakayama K."/>
        </authorList>
    </citation>
    <scope>NUCLEOTIDE SEQUENCE</scope>
</reference>
<proteinExistence type="predicted"/>
<feature type="domain" description="Reverse transcriptase Ty1/copia-type" evidence="1">
    <location>
        <begin position="70"/>
        <end position="278"/>
    </location>
</feature>
<dbReference type="InterPro" id="IPR013103">
    <property type="entry name" value="RVT_2"/>
</dbReference>
<dbReference type="SUPFAM" id="SSF56672">
    <property type="entry name" value="DNA/RNA polymerases"/>
    <property type="match status" value="1"/>
</dbReference>
<dbReference type="PANTHER" id="PTHR11439:SF463">
    <property type="entry name" value="REVERSE TRANSCRIPTASE TY1_COPIA-TYPE DOMAIN-CONTAINING PROTEIN"/>
    <property type="match status" value="1"/>
</dbReference>
<sequence>MTFDDTFPPSKTSPLVDDDLDEDEAIKITEKKNLENDIVDETLKIDEIVNIKEYTNHPLQNVIGNLNQRTLRLVAQGYNQQEGISYDETYASVARLESIRILLAYACALDFKLFQMDVKGAFLNGFINEEVYVAQPSGFIDFKKLNHVYKLKKALYGLNQAPKAWYDRLKAFLIKHKYKIGMVDNTLFTKKKSSNLIIVQIYVDDIIFSSACQDMCDEVAKIMHDEFEMSMMSELNFFFGLQIKQIEDGIFFNQSKYIKEMLKKFGLEDSKPMKTPMSSDTKLTKDKECESVDSTKYRCMIGTMHLGLWYPKGTGIETIVYAESDYARDYVDRKSTSGIRTFMGYCLTSWFSKKQTALAISTTEAEYVSARKACQQALWM</sequence>
<evidence type="ECO:0000259" key="1">
    <source>
        <dbReference type="Pfam" id="PF07727"/>
    </source>
</evidence>
<dbReference type="AlphaFoldDB" id="A0A699GJ42"/>
<dbReference type="Pfam" id="PF07727">
    <property type="entry name" value="RVT_2"/>
    <property type="match status" value="1"/>
</dbReference>
<dbReference type="EMBL" id="BKCJ010000091">
    <property type="protein sequence ID" value="GEU29693.1"/>
    <property type="molecule type" value="Genomic_DNA"/>
</dbReference>
<evidence type="ECO:0000313" key="2">
    <source>
        <dbReference type="EMBL" id="GEU29693.1"/>
    </source>
</evidence>
<comment type="caution">
    <text evidence="2">The sequence shown here is derived from an EMBL/GenBank/DDBJ whole genome shotgun (WGS) entry which is preliminary data.</text>
</comment>
<dbReference type="CDD" id="cd09272">
    <property type="entry name" value="RNase_HI_RT_Ty1"/>
    <property type="match status" value="1"/>
</dbReference>
<name>A0A699GJ42_TANCI</name>